<feature type="transmembrane region" description="Helical" evidence="8">
    <location>
        <begin position="6"/>
        <end position="23"/>
    </location>
</feature>
<evidence type="ECO:0000256" key="3">
    <source>
        <dbReference type="ARBA" id="ARBA00022692"/>
    </source>
</evidence>
<keyword evidence="7 8" id="KW-0472">Membrane</keyword>
<keyword evidence="3 8" id="KW-0812">Transmembrane</keyword>
<dbReference type="EMBL" id="PDSL01000019">
    <property type="protein sequence ID" value="PIE34423.1"/>
    <property type="molecule type" value="Genomic_DNA"/>
</dbReference>
<keyword evidence="5 8" id="KW-1133">Transmembrane helix</keyword>
<evidence type="ECO:0000256" key="8">
    <source>
        <dbReference type="SAM" id="Phobius"/>
    </source>
</evidence>
<dbReference type="GO" id="GO:0016020">
    <property type="term" value="C:membrane"/>
    <property type="evidence" value="ECO:0007669"/>
    <property type="project" value="UniProtKB-ARBA"/>
</dbReference>
<dbReference type="InterPro" id="IPR003369">
    <property type="entry name" value="TatA/B/E"/>
</dbReference>
<keyword evidence="6" id="KW-0811">Translocation</keyword>
<evidence type="ECO:0000256" key="2">
    <source>
        <dbReference type="ARBA" id="ARBA00022448"/>
    </source>
</evidence>
<evidence type="ECO:0000313" key="10">
    <source>
        <dbReference type="Proteomes" id="UP000230914"/>
    </source>
</evidence>
<dbReference type="Gene3D" id="1.20.5.3310">
    <property type="match status" value="1"/>
</dbReference>
<keyword evidence="4" id="KW-0653">Protein transport</keyword>
<dbReference type="Proteomes" id="UP000230914">
    <property type="component" value="Unassembled WGS sequence"/>
</dbReference>
<comment type="subcellular location">
    <subcellularLocation>
        <location evidence="1">Membrane</location>
        <topology evidence="1">Single-pass membrane protein</topology>
    </subcellularLocation>
</comment>
<evidence type="ECO:0000256" key="5">
    <source>
        <dbReference type="ARBA" id="ARBA00022989"/>
    </source>
</evidence>
<reference evidence="9 10" key="1">
    <citation type="submission" date="2017-10" db="EMBL/GenBank/DDBJ databases">
        <title>Novel microbial diversity and functional potential in the marine mammal oral microbiome.</title>
        <authorList>
            <person name="Dudek N.K."/>
            <person name="Sun C.L."/>
            <person name="Burstein D."/>
            <person name="Kantor R.S."/>
            <person name="Aliaga Goltsman D.S."/>
            <person name="Bik E.M."/>
            <person name="Thomas B.C."/>
            <person name="Banfield J.F."/>
            <person name="Relman D.A."/>
        </authorList>
    </citation>
    <scope>NUCLEOTIDE SEQUENCE [LARGE SCALE GENOMIC DNA]</scope>
    <source>
        <strain evidence="9">DOLJORAL78_61_10</strain>
    </source>
</reference>
<evidence type="ECO:0000256" key="7">
    <source>
        <dbReference type="ARBA" id="ARBA00023136"/>
    </source>
</evidence>
<name>A0A2G6KFH0_9ACTN</name>
<accession>A0A2G6KFH0</accession>
<comment type="caution">
    <text evidence="9">The sequence shown here is derived from an EMBL/GenBank/DDBJ whole genome shotgun (WGS) entry which is preliminary data.</text>
</comment>
<evidence type="ECO:0000313" key="9">
    <source>
        <dbReference type="EMBL" id="PIE34423.1"/>
    </source>
</evidence>
<keyword evidence="2" id="KW-0813">Transport</keyword>
<organism evidence="9 10">
    <name type="scientific">Ilumatobacter coccineus</name>
    <dbReference type="NCBI Taxonomy" id="467094"/>
    <lineage>
        <taxon>Bacteria</taxon>
        <taxon>Bacillati</taxon>
        <taxon>Actinomycetota</taxon>
        <taxon>Acidimicrobiia</taxon>
        <taxon>Acidimicrobiales</taxon>
        <taxon>Ilumatobacteraceae</taxon>
        <taxon>Ilumatobacter</taxon>
    </lineage>
</organism>
<proteinExistence type="predicted"/>
<sequence>MISGNEWIWVVIVLLVVFGGSQLPKIARNLGKAQRELKDAMAEGLEGDDSAKDADAS</sequence>
<evidence type="ECO:0000256" key="4">
    <source>
        <dbReference type="ARBA" id="ARBA00022927"/>
    </source>
</evidence>
<gene>
    <name evidence="9" type="ORF">CSA55_00690</name>
</gene>
<evidence type="ECO:0000256" key="6">
    <source>
        <dbReference type="ARBA" id="ARBA00023010"/>
    </source>
</evidence>
<dbReference type="Pfam" id="PF02416">
    <property type="entry name" value="TatA_B_E"/>
    <property type="match status" value="1"/>
</dbReference>
<evidence type="ECO:0000256" key="1">
    <source>
        <dbReference type="ARBA" id="ARBA00004167"/>
    </source>
</evidence>
<protein>
    <submittedName>
        <fullName evidence="9">Twin-arginine translocase TatA/TatE family subunit</fullName>
    </submittedName>
</protein>
<dbReference type="AlphaFoldDB" id="A0A2G6KFH0"/>
<dbReference type="GO" id="GO:0015031">
    <property type="term" value="P:protein transport"/>
    <property type="evidence" value="ECO:0007669"/>
    <property type="project" value="UniProtKB-KW"/>
</dbReference>